<dbReference type="Gene3D" id="3.40.50.1820">
    <property type="entry name" value="alpha/beta hydrolase"/>
    <property type="match status" value="1"/>
</dbReference>
<keyword evidence="4" id="KW-1185">Reference proteome</keyword>
<proteinExistence type="predicted"/>
<dbReference type="InterPro" id="IPR029058">
    <property type="entry name" value="AB_hydrolase_fold"/>
</dbReference>
<accession>A0AAD6VN97</accession>
<dbReference type="GO" id="GO:0016787">
    <property type="term" value="F:hydrolase activity"/>
    <property type="evidence" value="ECO:0007669"/>
    <property type="project" value="UniProtKB-KW"/>
</dbReference>
<keyword evidence="1 3" id="KW-0378">Hydrolase</keyword>
<evidence type="ECO:0000259" key="2">
    <source>
        <dbReference type="Pfam" id="PF07859"/>
    </source>
</evidence>
<dbReference type="Pfam" id="PF07859">
    <property type="entry name" value="Abhydrolase_3"/>
    <property type="match status" value="1"/>
</dbReference>
<sequence length="400" mass="43990">MAATMQYAPYRHQPLKATYLLFELITALVRVPYWALITLPPSWRPQKSWSWKRTLQIRLVRHFSLLSAKVGPILVSPNHLALVSGVGYHGVWAEPIESEAVVGKLKVWASAADVAPVRLPGYWLHKPGSTIELEAPLMPGEKIVYALHGGAYTRLSAHPSDLTAGIARGLLERVDSVHRTFSIEYRLSSTTPYPVANPFPTALLDALTGYNYLVNTLHISPSDIIVEGDSAGGNLALAFIRYLVEYPNPTLPVPGALLLLSPWCDLGTSHAQDPGSSYFTCRKTDYIDTRSFTYAYSTHAFVGPLGLGAAEMNPYISPASTRISNISFAGFPPTFISAGGAEILRDSVRTLYQKMAKHIGEQVRYLEAKDSVHDYVVFSSFQEPERGMTLTAIAEWVASL</sequence>
<dbReference type="PANTHER" id="PTHR48081:SF26">
    <property type="entry name" value="ALPHA_BETA HYDROLASE FOLD-3 DOMAIN-CONTAINING PROTEIN"/>
    <property type="match status" value="1"/>
</dbReference>
<name>A0AAD6VN97_9AGAR</name>
<dbReference type="AlphaFoldDB" id="A0AAD6VN97"/>
<gene>
    <name evidence="3" type="ORF">GGX14DRAFT_439075</name>
</gene>
<evidence type="ECO:0000313" key="3">
    <source>
        <dbReference type="EMBL" id="KAJ7217960.1"/>
    </source>
</evidence>
<dbReference type="InterPro" id="IPR013094">
    <property type="entry name" value="AB_hydrolase_3"/>
</dbReference>
<dbReference type="PANTHER" id="PTHR48081">
    <property type="entry name" value="AB HYDROLASE SUPERFAMILY PROTEIN C4A8.06C"/>
    <property type="match status" value="1"/>
</dbReference>
<evidence type="ECO:0000256" key="1">
    <source>
        <dbReference type="ARBA" id="ARBA00022801"/>
    </source>
</evidence>
<comment type="caution">
    <text evidence="3">The sequence shown here is derived from an EMBL/GenBank/DDBJ whole genome shotgun (WGS) entry which is preliminary data.</text>
</comment>
<dbReference type="Proteomes" id="UP001219525">
    <property type="component" value="Unassembled WGS sequence"/>
</dbReference>
<dbReference type="SUPFAM" id="SSF53474">
    <property type="entry name" value="alpha/beta-Hydrolases"/>
    <property type="match status" value="1"/>
</dbReference>
<dbReference type="EMBL" id="JARJCW010000013">
    <property type="protein sequence ID" value="KAJ7217960.1"/>
    <property type="molecule type" value="Genomic_DNA"/>
</dbReference>
<dbReference type="InterPro" id="IPR050300">
    <property type="entry name" value="GDXG_lipolytic_enzyme"/>
</dbReference>
<evidence type="ECO:0000313" key="4">
    <source>
        <dbReference type="Proteomes" id="UP001219525"/>
    </source>
</evidence>
<feature type="domain" description="Alpha/beta hydrolase fold-3" evidence="2">
    <location>
        <begin position="146"/>
        <end position="376"/>
    </location>
</feature>
<organism evidence="3 4">
    <name type="scientific">Mycena pura</name>
    <dbReference type="NCBI Taxonomy" id="153505"/>
    <lineage>
        <taxon>Eukaryota</taxon>
        <taxon>Fungi</taxon>
        <taxon>Dikarya</taxon>
        <taxon>Basidiomycota</taxon>
        <taxon>Agaricomycotina</taxon>
        <taxon>Agaricomycetes</taxon>
        <taxon>Agaricomycetidae</taxon>
        <taxon>Agaricales</taxon>
        <taxon>Marasmiineae</taxon>
        <taxon>Mycenaceae</taxon>
        <taxon>Mycena</taxon>
    </lineage>
</organism>
<reference evidence="3" key="1">
    <citation type="submission" date="2023-03" db="EMBL/GenBank/DDBJ databases">
        <title>Massive genome expansion in bonnet fungi (Mycena s.s.) driven by repeated elements and novel gene families across ecological guilds.</title>
        <authorList>
            <consortium name="Lawrence Berkeley National Laboratory"/>
            <person name="Harder C.B."/>
            <person name="Miyauchi S."/>
            <person name="Viragh M."/>
            <person name="Kuo A."/>
            <person name="Thoen E."/>
            <person name="Andreopoulos B."/>
            <person name="Lu D."/>
            <person name="Skrede I."/>
            <person name="Drula E."/>
            <person name="Henrissat B."/>
            <person name="Morin E."/>
            <person name="Kohler A."/>
            <person name="Barry K."/>
            <person name="LaButti K."/>
            <person name="Morin E."/>
            <person name="Salamov A."/>
            <person name="Lipzen A."/>
            <person name="Mereny Z."/>
            <person name="Hegedus B."/>
            <person name="Baldrian P."/>
            <person name="Stursova M."/>
            <person name="Weitz H."/>
            <person name="Taylor A."/>
            <person name="Grigoriev I.V."/>
            <person name="Nagy L.G."/>
            <person name="Martin F."/>
            <person name="Kauserud H."/>
        </authorList>
    </citation>
    <scope>NUCLEOTIDE SEQUENCE</scope>
    <source>
        <strain evidence="3">9144</strain>
    </source>
</reference>
<protein>
    <submittedName>
        <fullName evidence="3">Alpha/Beta hydrolase protein</fullName>
    </submittedName>
</protein>